<proteinExistence type="predicted"/>
<dbReference type="InterPro" id="IPR036271">
    <property type="entry name" value="Tet_transcr_reg_TetR-rel_C_sf"/>
</dbReference>
<dbReference type="InterPro" id="IPR009057">
    <property type="entry name" value="Homeodomain-like_sf"/>
</dbReference>
<dbReference type="InterPro" id="IPR050109">
    <property type="entry name" value="HTH-type_TetR-like_transc_reg"/>
</dbReference>
<dbReference type="Gene3D" id="1.10.357.10">
    <property type="entry name" value="Tetracycline Repressor, domain 2"/>
    <property type="match status" value="1"/>
</dbReference>
<dbReference type="GO" id="GO:0003700">
    <property type="term" value="F:DNA-binding transcription factor activity"/>
    <property type="evidence" value="ECO:0007669"/>
    <property type="project" value="TreeGrafter"/>
</dbReference>
<dbReference type="AlphaFoldDB" id="A0A8J4E237"/>
<protein>
    <submittedName>
        <fullName evidence="6">TetR family transcriptional regulator</fullName>
    </submittedName>
</protein>
<evidence type="ECO:0000256" key="2">
    <source>
        <dbReference type="ARBA" id="ARBA00023125"/>
    </source>
</evidence>
<dbReference type="EMBL" id="BOPG01000037">
    <property type="protein sequence ID" value="GIJ58599.1"/>
    <property type="molecule type" value="Genomic_DNA"/>
</dbReference>
<dbReference type="GO" id="GO:0000976">
    <property type="term" value="F:transcription cis-regulatory region binding"/>
    <property type="evidence" value="ECO:0007669"/>
    <property type="project" value="TreeGrafter"/>
</dbReference>
<sequence>MSTPEPTAAEQVRRSMELLWNGGPRSAPGPKPSLTLDRIVDAAITLADRDGVDALSMRRVAAELGVGTMSLYRYVPGKAELLALMLDRVDAPDPASPSPGSWRETLERAARRTYRLYLSHPWLLQVNWTRPVLGPNSVAGLEVLMRGLDGLGLTGQECVAVVTMIDAYVVGQARSRIQYDAVTVQSGLSDEEFWTQQYPFLAKAMESGRYPAMAALDEDAFGMGWAENFDFGLDRLLDGMAVLVEGRST</sequence>
<dbReference type="PANTHER" id="PTHR30055">
    <property type="entry name" value="HTH-TYPE TRANSCRIPTIONAL REGULATOR RUTR"/>
    <property type="match status" value="1"/>
</dbReference>
<gene>
    <name evidence="6" type="ORF">Vau01_061150</name>
</gene>
<dbReference type="Gene3D" id="1.10.10.60">
    <property type="entry name" value="Homeodomain-like"/>
    <property type="match status" value="1"/>
</dbReference>
<dbReference type="Pfam" id="PF02909">
    <property type="entry name" value="TetR_C_1"/>
    <property type="match status" value="1"/>
</dbReference>
<keyword evidence="2 4" id="KW-0238">DNA-binding</keyword>
<organism evidence="6 7">
    <name type="scientific">Virgisporangium aurantiacum</name>
    <dbReference type="NCBI Taxonomy" id="175570"/>
    <lineage>
        <taxon>Bacteria</taxon>
        <taxon>Bacillati</taxon>
        <taxon>Actinomycetota</taxon>
        <taxon>Actinomycetes</taxon>
        <taxon>Micromonosporales</taxon>
        <taxon>Micromonosporaceae</taxon>
        <taxon>Virgisporangium</taxon>
    </lineage>
</organism>
<dbReference type="GO" id="GO:0045892">
    <property type="term" value="P:negative regulation of DNA-templated transcription"/>
    <property type="evidence" value="ECO:0007669"/>
    <property type="project" value="InterPro"/>
</dbReference>
<dbReference type="RefSeq" id="WP_203999595.1">
    <property type="nucleotide sequence ID" value="NZ_BOPG01000037.1"/>
</dbReference>
<keyword evidence="7" id="KW-1185">Reference proteome</keyword>
<reference evidence="6" key="1">
    <citation type="submission" date="2021-01" db="EMBL/GenBank/DDBJ databases">
        <title>Whole genome shotgun sequence of Virgisporangium aurantiacum NBRC 16421.</title>
        <authorList>
            <person name="Komaki H."/>
            <person name="Tamura T."/>
        </authorList>
    </citation>
    <scope>NUCLEOTIDE SEQUENCE</scope>
    <source>
        <strain evidence="6">NBRC 16421</strain>
    </source>
</reference>
<dbReference type="InterPro" id="IPR001647">
    <property type="entry name" value="HTH_TetR"/>
</dbReference>
<keyword evidence="3" id="KW-0804">Transcription</keyword>
<dbReference type="InterPro" id="IPR004111">
    <property type="entry name" value="Repressor_TetR_C"/>
</dbReference>
<feature type="DNA-binding region" description="H-T-H motif" evidence="4">
    <location>
        <begin position="56"/>
        <end position="75"/>
    </location>
</feature>
<dbReference type="SUPFAM" id="SSF46689">
    <property type="entry name" value="Homeodomain-like"/>
    <property type="match status" value="1"/>
</dbReference>
<comment type="caution">
    <text evidence="6">The sequence shown here is derived from an EMBL/GenBank/DDBJ whole genome shotgun (WGS) entry which is preliminary data.</text>
</comment>
<accession>A0A8J4E237</accession>
<evidence type="ECO:0000259" key="5">
    <source>
        <dbReference type="PROSITE" id="PS50977"/>
    </source>
</evidence>
<dbReference type="Proteomes" id="UP000612585">
    <property type="component" value="Unassembled WGS sequence"/>
</dbReference>
<keyword evidence="1" id="KW-0805">Transcription regulation</keyword>
<dbReference type="PROSITE" id="PS50977">
    <property type="entry name" value="HTH_TETR_2"/>
    <property type="match status" value="1"/>
</dbReference>
<dbReference type="Pfam" id="PF00440">
    <property type="entry name" value="TetR_N"/>
    <property type="match status" value="1"/>
</dbReference>
<feature type="domain" description="HTH tetR-type" evidence="5">
    <location>
        <begin position="33"/>
        <end position="93"/>
    </location>
</feature>
<dbReference type="SUPFAM" id="SSF48498">
    <property type="entry name" value="Tetracyclin repressor-like, C-terminal domain"/>
    <property type="match status" value="1"/>
</dbReference>
<evidence type="ECO:0000313" key="6">
    <source>
        <dbReference type="EMBL" id="GIJ58599.1"/>
    </source>
</evidence>
<dbReference type="PANTHER" id="PTHR30055:SF151">
    <property type="entry name" value="TRANSCRIPTIONAL REGULATORY PROTEIN"/>
    <property type="match status" value="1"/>
</dbReference>
<evidence type="ECO:0000256" key="1">
    <source>
        <dbReference type="ARBA" id="ARBA00023015"/>
    </source>
</evidence>
<name>A0A8J4E237_9ACTN</name>
<evidence type="ECO:0000256" key="3">
    <source>
        <dbReference type="ARBA" id="ARBA00023163"/>
    </source>
</evidence>
<evidence type="ECO:0000313" key="7">
    <source>
        <dbReference type="Proteomes" id="UP000612585"/>
    </source>
</evidence>
<evidence type="ECO:0000256" key="4">
    <source>
        <dbReference type="PROSITE-ProRule" id="PRU00335"/>
    </source>
</evidence>